<name>A0A0B2PWM5_GLYSO</name>
<reference evidence="1" key="1">
    <citation type="submission" date="2014-07" db="EMBL/GenBank/DDBJ databases">
        <title>Identification of a novel salt tolerance gene in wild soybean by whole-genome sequencing.</title>
        <authorList>
            <person name="Lam H.-M."/>
            <person name="Qi X."/>
            <person name="Li M.-W."/>
            <person name="Liu X."/>
            <person name="Xie M."/>
            <person name="Ni M."/>
            <person name="Xu X."/>
        </authorList>
    </citation>
    <scope>NUCLEOTIDE SEQUENCE [LARGE SCALE GENOMIC DNA]</scope>
    <source>
        <tissue evidence="1">Root</tissue>
    </source>
</reference>
<dbReference type="EMBL" id="KN662325">
    <property type="protein sequence ID" value="KHN13716.1"/>
    <property type="molecule type" value="Genomic_DNA"/>
</dbReference>
<protein>
    <submittedName>
        <fullName evidence="1">Uncharacterized protein</fullName>
    </submittedName>
</protein>
<evidence type="ECO:0000313" key="1">
    <source>
        <dbReference type="EMBL" id="KHN13716.1"/>
    </source>
</evidence>
<organism evidence="1">
    <name type="scientific">Glycine soja</name>
    <name type="common">Wild soybean</name>
    <dbReference type="NCBI Taxonomy" id="3848"/>
    <lineage>
        <taxon>Eukaryota</taxon>
        <taxon>Viridiplantae</taxon>
        <taxon>Streptophyta</taxon>
        <taxon>Embryophyta</taxon>
        <taxon>Tracheophyta</taxon>
        <taxon>Spermatophyta</taxon>
        <taxon>Magnoliopsida</taxon>
        <taxon>eudicotyledons</taxon>
        <taxon>Gunneridae</taxon>
        <taxon>Pentapetalae</taxon>
        <taxon>rosids</taxon>
        <taxon>fabids</taxon>
        <taxon>Fabales</taxon>
        <taxon>Fabaceae</taxon>
        <taxon>Papilionoideae</taxon>
        <taxon>50 kb inversion clade</taxon>
        <taxon>NPAAA clade</taxon>
        <taxon>indigoferoid/millettioid clade</taxon>
        <taxon>Phaseoleae</taxon>
        <taxon>Glycine</taxon>
        <taxon>Glycine subgen. Soja</taxon>
    </lineage>
</organism>
<proteinExistence type="predicted"/>
<dbReference type="Proteomes" id="UP000053555">
    <property type="component" value="Unassembled WGS sequence"/>
</dbReference>
<accession>A0A0B2PWM5</accession>
<gene>
    <name evidence="1" type="ORF">glysoja_047570</name>
</gene>
<sequence length="55" mass="6189">MATKRLKELLEAHKSSSETLQSNENYLEAKESLVKNFNASSATLVEDETRKLSAF</sequence>
<dbReference type="AlphaFoldDB" id="A0A0B2PWM5"/>